<dbReference type="Pfam" id="PF00400">
    <property type="entry name" value="WD40"/>
    <property type="match status" value="3"/>
</dbReference>
<dbReference type="PROSITE" id="PS50294">
    <property type="entry name" value="WD_REPEATS_REGION"/>
    <property type="match status" value="1"/>
</dbReference>
<accession>A0A518E1Q8</accession>
<dbReference type="InterPro" id="IPR015943">
    <property type="entry name" value="WD40/YVTN_repeat-like_dom_sf"/>
</dbReference>
<evidence type="ECO:0000256" key="2">
    <source>
        <dbReference type="ARBA" id="ARBA00022737"/>
    </source>
</evidence>
<protein>
    <submittedName>
        <fullName evidence="4">WD domain, G-beta repeat</fullName>
    </submittedName>
</protein>
<proteinExistence type="predicted"/>
<name>A0A518E1Q8_9BACT</name>
<feature type="repeat" description="WD" evidence="3">
    <location>
        <begin position="75"/>
        <end position="107"/>
    </location>
</feature>
<keyword evidence="5" id="KW-1185">Reference proteome</keyword>
<dbReference type="Proteomes" id="UP000317648">
    <property type="component" value="Chromosome"/>
</dbReference>
<dbReference type="PANTHER" id="PTHR19848:SF7">
    <property type="entry name" value="F-BOX AND WD-40 DOMAIN PROTEIN 7"/>
    <property type="match status" value="1"/>
</dbReference>
<keyword evidence="2" id="KW-0677">Repeat</keyword>
<dbReference type="KEGG" id="lcre:Pla8534_58630"/>
<feature type="repeat" description="WD" evidence="3">
    <location>
        <begin position="156"/>
        <end position="197"/>
    </location>
</feature>
<feature type="repeat" description="WD" evidence="3">
    <location>
        <begin position="319"/>
        <end position="360"/>
    </location>
</feature>
<sequence>MASFNPKQAKLSHQLTFEGQWPSAVAFLDNERLAAANRDGQMYLWDLSQDAAEATEAEAKDKERTAPNVLPVRRLLGHTNGVTRLLTIDQGKTLISSSLDHSIRLWDTTAPATGKIDCVLDIAQRRRLIKRDKSNKEEVLSAPGVEIETQQSVHELQGHSDWVVTCDVSGDGSRLLSGDGQGVSILWDLKSRKETDRWSGHKMNGVVSVSLSPDGKKCFVSEHSEKWDDFDRPPAQAKIFALDPQEMLVDLIRVKFPEMKERSSSYGHSRIWIKWVGSGFVASDFSPDGKYLAVGQGGEIGDAVAYLIDAETGEEIREFAKHKYGICDLRFTADGKHLLTSGRDTLLKIFQVADGKEVASLGKSRGGQFQDWFHAIAVSPDENRIAVADIAGLVQVWTLG</sequence>
<dbReference type="InterPro" id="IPR036322">
    <property type="entry name" value="WD40_repeat_dom_sf"/>
</dbReference>
<keyword evidence="1 3" id="KW-0853">WD repeat</keyword>
<evidence type="ECO:0000313" key="4">
    <source>
        <dbReference type="EMBL" id="QDU98002.1"/>
    </source>
</evidence>
<dbReference type="InterPro" id="IPR001680">
    <property type="entry name" value="WD40_rpt"/>
</dbReference>
<gene>
    <name evidence="4" type="ORF">Pla8534_58630</name>
</gene>
<evidence type="ECO:0000313" key="5">
    <source>
        <dbReference type="Proteomes" id="UP000317648"/>
    </source>
</evidence>
<organism evidence="4 5">
    <name type="scientific">Lignipirellula cremea</name>
    <dbReference type="NCBI Taxonomy" id="2528010"/>
    <lineage>
        <taxon>Bacteria</taxon>
        <taxon>Pseudomonadati</taxon>
        <taxon>Planctomycetota</taxon>
        <taxon>Planctomycetia</taxon>
        <taxon>Pirellulales</taxon>
        <taxon>Pirellulaceae</taxon>
        <taxon>Lignipirellula</taxon>
    </lineage>
</organism>
<evidence type="ECO:0000256" key="3">
    <source>
        <dbReference type="PROSITE-ProRule" id="PRU00221"/>
    </source>
</evidence>
<evidence type="ECO:0000256" key="1">
    <source>
        <dbReference type="ARBA" id="ARBA00022574"/>
    </source>
</evidence>
<dbReference type="SMART" id="SM00320">
    <property type="entry name" value="WD40"/>
    <property type="match status" value="6"/>
</dbReference>
<dbReference type="EMBL" id="CP036433">
    <property type="protein sequence ID" value="QDU98002.1"/>
    <property type="molecule type" value="Genomic_DNA"/>
</dbReference>
<dbReference type="AlphaFoldDB" id="A0A518E1Q8"/>
<dbReference type="RefSeq" id="WP_145056877.1">
    <property type="nucleotide sequence ID" value="NZ_CP036433.1"/>
</dbReference>
<dbReference type="SUPFAM" id="SSF50978">
    <property type="entry name" value="WD40 repeat-like"/>
    <property type="match status" value="1"/>
</dbReference>
<dbReference type="Gene3D" id="2.130.10.10">
    <property type="entry name" value="YVTN repeat-like/Quinoprotein amine dehydrogenase"/>
    <property type="match status" value="3"/>
</dbReference>
<dbReference type="PANTHER" id="PTHR19848">
    <property type="entry name" value="WD40 REPEAT PROTEIN"/>
    <property type="match status" value="1"/>
</dbReference>
<dbReference type="OrthoDB" id="226265at2"/>
<dbReference type="PROSITE" id="PS50082">
    <property type="entry name" value="WD_REPEATS_2"/>
    <property type="match status" value="3"/>
</dbReference>
<reference evidence="4 5" key="1">
    <citation type="submission" date="2019-02" db="EMBL/GenBank/DDBJ databases">
        <title>Deep-cultivation of Planctomycetes and their phenomic and genomic characterization uncovers novel biology.</title>
        <authorList>
            <person name="Wiegand S."/>
            <person name="Jogler M."/>
            <person name="Boedeker C."/>
            <person name="Pinto D."/>
            <person name="Vollmers J."/>
            <person name="Rivas-Marin E."/>
            <person name="Kohn T."/>
            <person name="Peeters S.H."/>
            <person name="Heuer A."/>
            <person name="Rast P."/>
            <person name="Oberbeckmann S."/>
            <person name="Bunk B."/>
            <person name="Jeske O."/>
            <person name="Meyerdierks A."/>
            <person name="Storesund J.E."/>
            <person name="Kallscheuer N."/>
            <person name="Luecker S."/>
            <person name="Lage O.M."/>
            <person name="Pohl T."/>
            <person name="Merkel B.J."/>
            <person name="Hornburger P."/>
            <person name="Mueller R.-W."/>
            <person name="Bruemmer F."/>
            <person name="Labrenz M."/>
            <person name="Spormann A.M."/>
            <person name="Op den Camp H."/>
            <person name="Overmann J."/>
            <person name="Amann R."/>
            <person name="Jetten M.S.M."/>
            <person name="Mascher T."/>
            <person name="Medema M.H."/>
            <person name="Devos D.P."/>
            <person name="Kaster A.-K."/>
            <person name="Ovreas L."/>
            <person name="Rohde M."/>
            <person name="Galperin M.Y."/>
            <person name="Jogler C."/>
        </authorList>
    </citation>
    <scope>NUCLEOTIDE SEQUENCE [LARGE SCALE GENOMIC DNA]</scope>
    <source>
        <strain evidence="4 5">Pla85_3_4</strain>
    </source>
</reference>